<dbReference type="PANTHER" id="PTHR43792">
    <property type="entry name" value="GNAT FAMILY, PUTATIVE (AFU_ORTHOLOGUE AFUA_3G00765)-RELATED-RELATED"/>
    <property type="match status" value="1"/>
</dbReference>
<sequence>MFTRTDRLFLRPVFEEDWRSIHDGLSDPQVVRMLSNAPWPYQAEHAREFVKRPQDPFFPRFAITLPDEKGAPLIGHVALTLHEDGPEIGYWIRRDRWGQGYASEAGEGLLNVARMLGHKQVYGGHYLDNPASGRVLQRLGFQRTGVLRKLASKGRGGEAAPAYRYVRTLNPTGAPEDFPDASDSQMRAA</sequence>
<dbReference type="Pfam" id="PF13302">
    <property type="entry name" value="Acetyltransf_3"/>
    <property type="match status" value="1"/>
</dbReference>
<evidence type="ECO:0000313" key="7">
    <source>
        <dbReference type="Proteomes" id="UP000460561"/>
    </source>
</evidence>
<evidence type="ECO:0000259" key="5">
    <source>
        <dbReference type="PROSITE" id="PS51186"/>
    </source>
</evidence>
<evidence type="ECO:0000256" key="4">
    <source>
        <dbReference type="SAM" id="MobiDB-lite"/>
    </source>
</evidence>
<organism evidence="6 7">
    <name type="scientific">Altericroceibacterium indicum</name>
    <dbReference type="NCBI Taxonomy" id="374177"/>
    <lineage>
        <taxon>Bacteria</taxon>
        <taxon>Pseudomonadati</taxon>
        <taxon>Pseudomonadota</taxon>
        <taxon>Alphaproteobacteria</taxon>
        <taxon>Sphingomonadales</taxon>
        <taxon>Erythrobacteraceae</taxon>
        <taxon>Altericroceibacterium</taxon>
    </lineage>
</organism>
<comment type="similarity">
    <text evidence="3">Belongs to the acetyltransferase family. RimJ subfamily.</text>
</comment>
<comment type="caution">
    <text evidence="6">The sequence shown here is derived from an EMBL/GenBank/DDBJ whole genome shotgun (WGS) entry which is preliminary data.</text>
</comment>
<dbReference type="SUPFAM" id="SSF55729">
    <property type="entry name" value="Acyl-CoA N-acyltransferases (Nat)"/>
    <property type="match status" value="1"/>
</dbReference>
<feature type="region of interest" description="Disordered" evidence="4">
    <location>
        <begin position="170"/>
        <end position="189"/>
    </location>
</feature>
<evidence type="ECO:0000256" key="3">
    <source>
        <dbReference type="ARBA" id="ARBA00038502"/>
    </source>
</evidence>
<evidence type="ECO:0000313" key="6">
    <source>
        <dbReference type="EMBL" id="MXP24509.1"/>
    </source>
</evidence>
<name>A0A845A5A9_9SPHN</name>
<dbReference type="RefSeq" id="WP_160737743.1">
    <property type="nucleotide sequence ID" value="NZ_WTYQ01000001.1"/>
</dbReference>
<keyword evidence="7" id="KW-1185">Reference proteome</keyword>
<dbReference type="Proteomes" id="UP000460561">
    <property type="component" value="Unassembled WGS sequence"/>
</dbReference>
<gene>
    <name evidence="6" type="ORF">GRI39_00395</name>
</gene>
<dbReference type="GO" id="GO:0016747">
    <property type="term" value="F:acyltransferase activity, transferring groups other than amino-acyl groups"/>
    <property type="evidence" value="ECO:0007669"/>
    <property type="project" value="InterPro"/>
</dbReference>
<reference evidence="6 7" key="1">
    <citation type="submission" date="2019-12" db="EMBL/GenBank/DDBJ databases">
        <title>Genomic-based taxomic classification of the family Erythrobacteraceae.</title>
        <authorList>
            <person name="Xu L."/>
        </authorList>
    </citation>
    <scope>NUCLEOTIDE SEQUENCE [LARGE SCALE GENOMIC DNA]</scope>
    <source>
        <strain evidence="6 7">DSM 18604</strain>
    </source>
</reference>
<protein>
    <submittedName>
        <fullName evidence="6">GNAT family N-acetyltransferase</fullName>
    </submittedName>
</protein>
<evidence type="ECO:0000256" key="1">
    <source>
        <dbReference type="ARBA" id="ARBA00022679"/>
    </source>
</evidence>
<dbReference type="OrthoDB" id="9804153at2"/>
<dbReference type="EMBL" id="WTYQ01000001">
    <property type="protein sequence ID" value="MXP24509.1"/>
    <property type="molecule type" value="Genomic_DNA"/>
</dbReference>
<feature type="domain" description="N-acetyltransferase" evidence="5">
    <location>
        <begin position="8"/>
        <end position="170"/>
    </location>
</feature>
<dbReference type="InterPro" id="IPR051531">
    <property type="entry name" value="N-acetyltransferase"/>
</dbReference>
<dbReference type="PROSITE" id="PS51186">
    <property type="entry name" value="GNAT"/>
    <property type="match status" value="1"/>
</dbReference>
<dbReference type="InterPro" id="IPR016181">
    <property type="entry name" value="Acyl_CoA_acyltransferase"/>
</dbReference>
<keyword evidence="2" id="KW-0012">Acyltransferase</keyword>
<dbReference type="InterPro" id="IPR000182">
    <property type="entry name" value="GNAT_dom"/>
</dbReference>
<dbReference type="Gene3D" id="3.40.630.30">
    <property type="match status" value="1"/>
</dbReference>
<dbReference type="PANTHER" id="PTHR43792:SF8">
    <property type="entry name" value="[RIBOSOMAL PROTEIN US5]-ALANINE N-ACETYLTRANSFERASE"/>
    <property type="match status" value="1"/>
</dbReference>
<accession>A0A845A5A9</accession>
<evidence type="ECO:0000256" key="2">
    <source>
        <dbReference type="ARBA" id="ARBA00023315"/>
    </source>
</evidence>
<proteinExistence type="inferred from homology"/>
<dbReference type="AlphaFoldDB" id="A0A845A5A9"/>
<keyword evidence="1 6" id="KW-0808">Transferase</keyword>